<dbReference type="EC" id="2.3.1.39" evidence="1"/>
<feature type="compositionally biased region" description="Pro residues" evidence="6">
    <location>
        <begin position="411"/>
        <end position="422"/>
    </location>
</feature>
<keyword evidence="2 8" id="KW-0808">Transferase</keyword>
<evidence type="ECO:0000256" key="5">
    <source>
        <dbReference type="ARBA" id="ARBA00048462"/>
    </source>
</evidence>
<dbReference type="InterPro" id="IPR016035">
    <property type="entry name" value="Acyl_Trfase/lysoPLipase"/>
</dbReference>
<dbReference type="SMART" id="SM00827">
    <property type="entry name" value="PKS_AT"/>
    <property type="match status" value="1"/>
</dbReference>
<feature type="region of interest" description="Disordered" evidence="6">
    <location>
        <begin position="293"/>
        <end position="319"/>
    </location>
</feature>
<evidence type="ECO:0000313" key="9">
    <source>
        <dbReference type="Proteomes" id="UP000509303"/>
    </source>
</evidence>
<evidence type="ECO:0000256" key="4">
    <source>
        <dbReference type="ARBA" id="ARBA00023315"/>
    </source>
</evidence>
<evidence type="ECO:0000256" key="3">
    <source>
        <dbReference type="ARBA" id="ARBA00023194"/>
    </source>
</evidence>
<accession>A0A7H8N230</accession>
<evidence type="ECO:0000256" key="6">
    <source>
        <dbReference type="SAM" id="MobiDB-lite"/>
    </source>
</evidence>
<dbReference type="InterPro" id="IPR036736">
    <property type="entry name" value="ACP-like_sf"/>
</dbReference>
<evidence type="ECO:0000256" key="1">
    <source>
        <dbReference type="ARBA" id="ARBA00013258"/>
    </source>
</evidence>
<dbReference type="GO" id="GO:0004314">
    <property type="term" value="F:[acyl-carrier-protein] S-malonyltransferase activity"/>
    <property type="evidence" value="ECO:0007669"/>
    <property type="project" value="UniProtKB-EC"/>
</dbReference>
<dbReference type="GO" id="GO:0006633">
    <property type="term" value="P:fatty acid biosynthetic process"/>
    <property type="evidence" value="ECO:0007669"/>
    <property type="project" value="TreeGrafter"/>
</dbReference>
<dbReference type="Gene3D" id="1.10.1200.10">
    <property type="entry name" value="ACP-like"/>
    <property type="match status" value="2"/>
</dbReference>
<dbReference type="RefSeq" id="WP_176160182.1">
    <property type="nucleotide sequence ID" value="NZ_CP054929.1"/>
</dbReference>
<feature type="domain" description="Carrier" evidence="7">
    <location>
        <begin position="461"/>
        <end position="541"/>
    </location>
</feature>
<reference evidence="8 9" key="1">
    <citation type="submission" date="2020-06" db="EMBL/GenBank/DDBJ databases">
        <title>Genome mining for natural products.</title>
        <authorList>
            <person name="Zhang B."/>
            <person name="Shi J."/>
            <person name="Ge H."/>
        </authorList>
    </citation>
    <scope>NUCLEOTIDE SEQUENCE [LARGE SCALE GENOMIC DNA]</scope>
    <source>
        <strain evidence="8 9">NA00687</strain>
    </source>
</reference>
<dbReference type="PANTHER" id="PTHR42681:SF1">
    <property type="entry name" value="MALONYL-COA-ACYL CARRIER PROTEIN TRANSACYLASE, MITOCHONDRIAL"/>
    <property type="match status" value="1"/>
</dbReference>
<dbReference type="InterPro" id="IPR001227">
    <property type="entry name" value="Ac_transferase_dom_sf"/>
</dbReference>
<feature type="domain" description="Carrier" evidence="7">
    <location>
        <begin position="323"/>
        <end position="403"/>
    </location>
</feature>
<proteinExistence type="predicted"/>
<dbReference type="AlphaFoldDB" id="A0A7H8N230"/>
<dbReference type="Gene3D" id="3.40.366.10">
    <property type="entry name" value="Malonyl-Coenzyme A Acyl Carrier Protein, domain 2"/>
    <property type="match status" value="1"/>
</dbReference>
<dbReference type="SUPFAM" id="SSF52151">
    <property type="entry name" value="FabD/lysophospholipase-like"/>
    <property type="match status" value="1"/>
</dbReference>
<dbReference type="PANTHER" id="PTHR42681">
    <property type="entry name" value="MALONYL-COA-ACYL CARRIER PROTEIN TRANSACYLASE, MITOCHONDRIAL"/>
    <property type="match status" value="1"/>
</dbReference>
<gene>
    <name evidence="8" type="ORF">HUT08_01790</name>
</gene>
<feature type="compositionally biased region" description="Low complexity" evidence="6">
    <location>
        <begin position="423"/>
        <end position="439"/>
    </location>
</feature>
<keyword evidence="3" id="KW-0045">Antibiotic biosynthesis</keyword>
<protein>
    <recommendedName>
        <fullName evidence="1">[acyl-carrier-protein] S-malonyltransferase</fullName>
        <ecNumber evidence="1">2.3.1.39</ecNumber>
    </recommendedName>
</protein>
<keyword evidence="9" id="KW-1185">Reference proteome</keyword>
<dbReference type="SUPFAM" id="SSF55048">
    <property type="entry name" value="Probable ACP-binding domain of malonyl-CoA ACP transacylase"/>
    <property type="match status" value="1"/>
</dbReference>
<dbReference type="InterPro" id="IPR014043">
    <property type="entry name" value="Acyl_transferase_dom"/>
</dbReference>
<dbReference type="GO" id="GO:0005829">
    <property type="term" value="C:cytosol"/>
    <property type="evidence" value="ECO:0007669"/>
    <property type="project" value="TreeGrafter"/>
</dbReference>
<dbReference type="PROSITE" id="PS50075">
    <property type="entry name" value="CARRIER"/>
    <property type="match status" value="2"/>
</dbReference>
<evidence type="ECO:0000259" key="7">
    <source>
        <dbReference type="PROSITE" id="PS50075"/>
    </source>
</evidence>
<dbReference type="GO" id="GO:0017000">
    <property type="term" value="P:antibiotic biosynthetic process"/>
    <property type="evidence" value="ECO:0007669"/>
    <property type="project" value="UniProtKB-KW"/>
</dbReference>
<dbReference type="SUPFAM" id="SSF47336">
    <property type="entry name" value="ACP-like"/>
    <property type="match status" value="2"/>
</dbReference>
<feature type="compositionally biased region" description="Polar residues" evidence="6">
    <location>
        <begin position="293"/>
        <end position="304"/>
    </location>
</feature>
<comment type="catalytic activity">
    <reaction evidence="5">
        <text>holo-[ACP] + malonyl-CoA = malonyl-[ACP] + CoA</text>
        <dbReference type="Rhea" id="RHEA:41792"/>
        <dbReference type="Rhea" id="RHEA-COMP:9623"/>
        <dbReference type="Rhea" id="RHEA-COMP:9685"/>
        <dbReference type="ChEBI" id="CHEBI:57287"/>
        <dbReference type="ChEBI" id="CHEBI:57384"/>
        <dbReference type="ChEBI" id="CHEBI:64479"/>
        <dbReference type="ChEBI" id="CHEBI:78449"/>
        <dbReference type="EC" id="2.3.1.39"/>
    </reaction>
</comment>
<dbReference type="InterPro" id="IPR050858">
    <property type="entry name" value="Mal-CoA-ACP_Trans/PKS_FabD"/>
</dbReference>
<evidence type="ECO:0000313" key="8">
    <source>
        <dbReference type="EMBL" id="QKW48485.1"/>
    </source>
</evidence>
<dbReference type="Pfam" id="PF00550">
    <property type="entry name" value="PP-binding"/>
    <property type="match status" value="2"/>
</dbReference>
<dbReference type="Pfam" id="PF00698">
    <property type="entry name" value="Acyl_transf_1"/>
    <property type="match status" value="1"/>
</dbReference>
<keyword evidence="4 8" id="KW-0012">Acyltransferase</keyword>
<organism evidence="8 9">
    <name type="scientific">Streptomyces buecherae</name>
    <dbReference type="NCBI Taxonomy" id="2763006"/>
    <lineage>
        <taxon>Bacteria</taxon>
        <taxon>Bacillati</taxon>
        <taxon>Actinomycetota</taxon>
        <taxon>Actinomycetes</taxon>
        <taxon>Kitasatosporales</taxon>
        <taxon>Streptomycetaceae</taxon>
        <taxon>Streptomyces</taxon>
    </lineage>
</organism>
<sequence length="545" mass="54664">MAAETVFLLPGQGGYVPGMFAGETATEVAEVLHIADAVAGEFGRGGVSGLLTDPDAPDPATLAKDDSFALQLALYAAALASARRAAHRRNPDVLVGHSMGEIAALTHAGAFDIADGARLVCHRALALLAHCPQPGGMLALTLPAGRAEHLVRAVAAPGLAVAVTNAPRHTVVSGPEEALATVARVASALEVGTVRLPAPFPFHGPLLGVAAEAFAAAVSDVRQRPLRALVYSPVAGSYVTDATDLKALLARQLTAPVPFLAAVRELHAAGAQHFVECGAAGLAGLVRRSVPDVSTESTTDTSAEPTAGTGPVPASVDAATPGAGVRDVLGELRELYAGTLGYPVEAVTGDADLEADLGIDSLKRAEMLGKVSTRFGLDASVDGGRFLAQSTLAELAELVTAAAGRPTAPGAAPPTAAPPTPTAAPTSAAAPTLAPGSAPTVAPTLVPDAVPASVEIAGEGAGVRDVLGELRELYAGTLGYPVEAVTGDADLEADLGIDSLKRAEMLGKVSAHFGLDASVDGGRFLAQSTLAELAELIAAARATGR</sequence>
<dbReference type="InterPro" id="IPR009081">
    <property type="entry name" value="PP-bd_ACP"/>
</dbReference>
<evidence type="ECO:0000256" key="2">
    <source>
        <dbReference type="ARBA" id="ARBA00022679"/>
    </source>
</evidence>
<dbReference type="InterPro" id="IPR016036">
    <property type="entry name" value="Malonyl_transacylase_ACP-bd"/>
</dbReference>
<dbReference type="Proteomes" id="UP000509303">
    <property type="component" value="Chromosome"/>
</dbReference>
<feature type="region of interest" description="Disordered" evidence="6">
    <location>
        <begin position="405"/>
        <end position="439"/>
    </location>
</feature>
<dbReference type="EMBL" id="CP054929">
    <property type="protein sequence ID" value="QKW48485.1"/>
    <property type="molecule type" value="Genomic_DNA"/>
</dbReference>
<name>A0A7H8N230_9ACTN</name>